<dbReference type="Pfam" id="PF05974">
    <property type="entry name" value="DUF892"/>
    <property type="match status" value="1"/>
</dbReference>
<sequence length="165" mass="18659">MTKKLKNLEDLFEYELKDLYSAERQLIQALPKMAKEAHNATLKEAFESHLEETKGQKERLDRVFALLNIKHGNTKCLAMEGLIEEGKDLIDENATPEVKDAGLIAAAQKIEHYEISGYGTVVHYAEKLGHKEIHQLLSETLNEEKKADTKLNDLAKKSVNQKAMA</sequence>
<dbReference type="PANTHER" id="PTHR30565">
    <property type="entry name" value="PROTEIN YCIF"/>
    <property type="match status" value="1"/>
</dbReference>
<dbReference type="OrthoDB" id="9795056at2"/>
<evidence type="ECO:0000313" key="1">
    <source>
        <dbReference type="EMBL" id="GAL85951.1"/>
    </source>
</evidence>
<reference evidence="1 2" key="1">
    <citation type="submission" date="2014-09" db="EMBL/GenBank/DDBJ databases">
        <title>Sporocytophaga myxococcoides PG-01 genome sequencing.</title>
        <authorList>
            <person name="Liu L."/>
            <person name="Gao P.J."/>
            <person name="Chen G.J."/>
            <person name="Wang L.S."/>
        </authorList>
    </citation>
    <scope>NUCLEOTIDE SEQUENCE [LARGE SCALE GENOMIC DNA]</scope>
    <source>
        <strain evidence="1 2">PG-01</strain>
    </source>
</reference>
<proteinExistence type="predicted"/>
<dbReference type="Gene3D" id="1.20.1260.10">
    <property type="match status" value="1"/>
</dbReference>
<dbReference type="EMBL" id="BBLT01000006">
    <property type="protein sequence ID" value="GAL85951.1"/>
    <property type="molecule type" value="Genomic_DNA"/>
</dbReference>
<comment type="caution">
    <text evidence="1">The sequence shown here is derived from an EMBL/GenBank/DDBJ whole genome shotgun (WGS) entry which is preliminary data.</text>
</comment>
<dbReference type="InterPro" id="IPR010287">
    <property type="entry name" value="DUF892_YciF-like"/>
</dbReference>
<dbReference type="InterPro" id="IPR009078">
    <property type="entry name" value="Ferritin-like_SF"/>
</dbReference>
<dbReference type="RefSeq" id="WP_045465037.1">
    <property type="nucleotide sequence ID" value="NZ_BBLT01000006.1"/>
</dbReference>
<dbReference type="eggNOG" id="COG3685">
    <property type="taxonomic scope" value="Bacteria"/>
</dbReference>
<dbReference type="AlphaFoldDB" id="A0A098LG50"/>
<dbReference type="InterPro" id="IPR012347">
    <property type="entry name" value="Ferritin-like"/>
</dbReference>
<dbReference type="InterPro" id="IPR047114">
    <property type="entry name" value="YciF"/>
</dbReference>
<protein>
    <submittedName>
        <fullName evidence="1">Uncharacterized protein</fullName>
    </submittedName>
</protein>
<dbReference type="Proteomes" id="UP000030185">
    <property type="component" value="Unassembled WGS sequence"/>
</dbReference>
<dbReference type="STRING" id="153721.MYP_3180"/>
<accession>A0A098LG50</accession>
<dbReference type="CDD" id="cd07909">
    <property type="entry name" value="YciF"/>
    <property type="match status" value="1"/>
</dbReference>
<gene>
    <name evidence="1" type="ORF">MYP_3180</name>
</gene>
<keyword evidence="2" id="KW-1185">Reference proteome</keyword>
<dbReference type="SUPFAM" id="SSF47240">
    <property type="entry name" value="Ferritin-like"/>
    <property type="match status" value="1"/>
</dbReference>
<name>A0A098LG50_9BACT</name>
<dbReference type="PANTHER" id="PTHR30565:SF9">
    <property type="entry name" value="PROTEIN YCIF"/>
    <property type="match status" value="1"/>
</dbReference>
<evidence type="ECO:0000313" key="2">
    <source>
        <dbReference type="Proteomes" id="UP000030185"/>
    </source>
</evidence>
<organism evidence="1 2">
    <name type="scientific">Sporocytophaga myxococcoides</name>
    <dbReference type="NCBI Taxonomy" id="153721"/>
    <lineage>
        <taxon>Bacteria</taxon>
        <taxon>Pseudomonadati</taxon>
        <taxon>Bacteroidota</taxon>
        <taxon>Cytophagia</taxon>
        <taxon>Cytophagales</taxon>
        <taxon>Cytophagaceae</taxon>
        <taxon>Sporocytophaga</taxon>
    </lineage>
</organism>